<dbReference type="SMART" id="SM00387">
    <property type="entry name" value="HATPase_c"/>
    <property type="match status" value="1"/>
</dbReference>
<feature type="domain" description="Histidine kinase" evidence="9">
    <location>
        <begin position="630"/>
        <end position="851"/>
    </location>
</feature>
<keyword evidence="5 11" id="KW-0418">Kinase</keyword>
<dbReference type="AlphaFoldDB" id="A0A0P1IQM2"/>
<protein>
    <recommendedName>
        <fullName evidence="2">histidine kinase</fullName>
        <ecNumber evidence="2">2.7.13.3</ecNumber>
    </recommendedName>
</protein>
<evidence type="ECO:0000313" key="12">
    <source>
        <dbReference type="Proteomes" id="UP000051184"/>
    </source>
</evidence>
<dbReference type="GO" id="GO:0000155">
    <property type="term" value="F:phosphorelay sensor kinase activity"/>
    <property type="evidence" value="ECO:0007669"/>
    <property type="project" value="InterPro"/>
</dbReference>
<dbReference type="InterPro" id="IPR036890">
    <property type="entry name" value="HATPase_C_sf"/>
</dbReference>
<dbReference type="NCBIfam" id="TIGR00229">
    <property type="entry name" value="sensory_box"/>
    <property type="match status" value="1"/>
</dbReference>
<dbReference type="SUPFAM" id="SSF55785">
    <property type="entry name" value="PYP-like sensor domain (PAS domain)"/>
    <property type="match status" value="2"/>
</dbReference>
<dbReference type="Gene3D" id="3.30.450.20">
    <property type="entry name" value="PAS domain"/>
    <property type="match status" value="2"/>
</dbReference>
<dbReference type="Gene3D" id="3.30.565.10">
    <property type="entry name" value="Histidine kinase-like ATPase, C-terminal domain"/>
    <property type="match status" value="1"/>
</dbReference>
<keyword evidence="12" id="KW-1185">Reference proteome</keyword>
<dbReference type="Pfam" id="PF02518">
    <property type="entry name" value="HATPase_c"/>
    <property type="match status" value="1"/>
</dbReference>
<evidence type="ECO:0000256" key="5">
    <source>
        <dbReference type="ARBA" id="ARBA00022777"/>
    </source>
</evidence>
<keyword evidence="4 11" id="KW-0808">Transferase</keyword>
<keyword evidence="8" id="KW-0812">Transmembrane</keyword>
<dbReference type="FunFam" id="3.30.565.10:FF:000006">
    <property type="entry name" value="Sensor histidine kinase WalK"/>
    <property type="match status" value="1"/>
</dbReference>
<dbReference type="FunFam" id="1.10.287.130:FF:000001">
    <property type="entry name" value="Two-component sensor histidine kinase"/>
    <property type="match status" value="1"/>
</dbReference>
<evidence type="ECO:0000256" key="4">
    <source>
        <dbReference type="ARBA" id="ARBA00022679"/>
    </source>
</evidence>
<dbReference type="SMART" id="SM00388">
    <property type="entry name" value="HisKA"/>
    <property type="match status" value="1"/>
</dbReference>
<reference evidence="12" key="1">
    <citation type="submission" date="2015-09" db="EMBL/GenBank/DDBJ databases">
        <authorList>
            <person name="Rodrigo-Torres Lidia"/>
            <person name="Arahal R.David."/>
        </authorList>
    </citation>
    <scope>NUCLEOTIDE SEQUENCE [LARGE SCALE GENOMIC DNA]</scope>
    <source>
        <strain evidence="12">CECT 5114</strain>
    </source>
</reference>
<keyword evidence="6" id="KW-0902">Two-component regulatory system</keyword>
<feature type="transmembrane region" description="Helical" evidence="8">
    <location>
        <begin position="342"/>
        <end position="362"/>
    </location>
</feature>
<evidence type="ECO:0000256" key="3">
    <source>
        <dbReference type="ARBA" id="ARBA00022553"/>
    </source>
</evidence>
<evidence type="ECO:0000256" key="1">
    <source>
        <dbReference type="ARBA" id="ARBA00000085"/>
    </source>
</evidence>
<comment type="catalytic activity">
    <reaction evidence="1">
        <text>ATP + protein L-histidine = ADP + protein N-phospho-L-histidine.</text>
        <dbReference type="EC" id="2.7.13.3"/>
    </reaction>
</comment>
<dbReference type="Pfam" id="PF12974">
    <property type="entry name" value="Phosphonate-bd"/>
    <property type="match status" value="1"/>
</dbReference>
<evidence type="ECO:0000256" key="7">
    <source>
        <dbReference type="ARBA" id="ARBA00023136"/>
    </source>
</evidence>
<dbReference type="STRING" id="1715691.TA5113_01871"/>
<dbReference type="PANTHER" id="PTHR43047">
    <property type="entry name" value="TWO-COMPONENT HISTIDINE PROTEIN KINASE"/>
    <property type="match status" value="1"/>
</dbReference>
<dbReference type="SMART" id="SM00091">
    <property type="entry name" value="PAS"/>
    <property type="match status" value="1"/>
</dbReference>
<dbReference type="SUPFAM" id="SSF47384">
    <property type="entry name" value="Homodimeric domain of signal transducing histidine kinase"/>
    <property type="match status" value="1"/>
</dbReference>
<dbReference type="Pfam" id="PF13426">
    <property type="entry name" value="PAS_9"/>
    <property type="match status" value="2"/>
</dbReference>
<dbReference type="PRINTS" id="PR00344">
    <property type="entry name" value="BCTRLSENSOR"/>
</dbReference>
<keyword evidence="8" id="KW-1133">Transmembrane helix</keyword>
<dbReference type="Pfam" id="PF00512">
    <property type="entry name" value="HisKA"/>
    <property type="match status" value="1"/>
</dbReference>
<name>A0A0P1IQM2_9RHOB</name>
<evidence type="ECO:0000259" key="9">
    <source>
        <dbReference type="PROSITE" id="PS50109"/>
    </source>
</evidence>
<dbReference type="InterPro" id="IPR035965">
    <property type="entry name" value="PAS-like_dom_sf"/>
</dbReference>
<dbReference type="Gene3D" id="1.10.287.130">
    <property type="match status" value="1"/>
</dbReference>
<dbReference type="InterPro" id="IPR000014">
    <property type="entry name" value="PAS"/>
</dbReference>
<organism evidence="11 12">
    <name type="scientific">Cognatishimia activa</name>
    <dbReference type="NCBI Taxonomy" id="1715691"/>
    <lineage>
        <taxon>Bacteria</taxon>
        <taxon>Pseudomonadati</taxon>
        <taxon>Pseudomonadota</taxon>
        <taxon>Alphaproteobacteria</taxon>
        <taxon>Rhodobacterales</taxon>
        <taxon>Paracoccaceae</taxon>
        <taxon>Cognatishimia</taxon>
    </lineage>
</organism>
<dbReference type="InterPro" id="IPR000700">
    <property type="entry name" value="PAS-assoc_C"/>
</dbReference>
<sequence length="1110" mass="122213">MAHRTALWRGLQALSRWFGFWITLAALTVTLVARATAANAQQTEFSADTQVFTVGVQSTEGATRALEAWRPTIEYLNREAVFAESPYRFNVRPFSHGELMNAMSAGAVDFALTNPAMFVTAEVESGARAVLSQARFWEGRTYNEVGAVVFARADSPVRQINQLRGASVMAVAASDFSGWWLAEQEFRRRRLDVQDMLSELVFSGGNQREVIYAVQTGLVDAGVVPAGVLEALAEEGVINMDDFIPLSPMAYPDYPFWVSTPLYPEWVLSALENVPDDALALVINSMLSIDAGSVESVSGGNIVWQAPQNYQDVHDLLISLRVRPYENYLVQAILRIYSSYKWVILGMTAFITFSLLFLILQLRRNIQLAEMRKDVLESELRSKLFYRSAVEEHTVFLMLRPSGRISHVNDNFCETTGRDKVDLTGTFLKDILPDQERKLLEEDIMQSMSVGAPWDGPLKILKEDGTIAWAQCTVIPVSGAGDKLSEIAVVATDMTQTRKGISDDSFHDSLELIEDQVVVLRPGSLELMYCNRTANEKLIENRIGGTWQGRSARDILTDADVRALEMRCEALEEGPQRRMTWEVTGSNGIPYEISLEYVQPDNDEPRFISIYRDITDRKVAEKAKNEFVATVSHELRTPLTSMKGALGLAKSGAIGDLTPQMDKMIGMAADNCDRLVLLINDMLDMEKIEQGKMDFKMAPVDVLEVVDKAMESNKFYAEKFKCTLRLNVEEDEDGFMAMADKDRLTQVMDNLMSNASKFSGEGKEIVATLKIHRGRLRFTLRDFGCGIPKEAQATIFDKFTQADMGDTRSQGGTGLGLAIAKLIVESHKGEIFFASEKDIGTEFFVDLPRMIGNKVMPFEPLDGEEVAFSGAGLTPDQAGIGAAAAGGDGQVGDGTELQVLLAQMQSGGFEVELESGSVTVSQVVSGKGVVGQSSVFNWLSDDGRNLVTELFERERLSNLKVSVLQATSEDSNMSDGMILNSLRTNMYSNWLSMIPNMVTPEGGFKLMAVGENDLPKVDAEDVSLMPAGDVPQALVLADNDQFDAVLHFDKIGLAHCMTIIPVAGGRLPESLPVIVMVTQVEAPEAERGVVSKFARPSGAGRGKARRRARG</sequence>
<dbReference type="InterPro" id="IPR036097">
    <property type="entry name" value="HisK_dim/P_sf"/>
</dbReference>
<dbReference type="InterPro" id="IPR004358">
    <property type="entry name" value="Sig_transdc_His_kin-like_C"/>
</dbReference>
<dbReference type="EMBL" id="CYUE01000018">
    <property type="protein sequence ID" value="CUK25902.1"/>
    <property type="molecule type" value="Genomic_DNA"/>
</dbReference>
<proteinExistence type="predicted"/>
<dbReference type="CDD" id="cd00130">
    <property type="entry name" value="PAS"/>
    <property type="match status" value="1"/>
</dbReference>
<dbReference type="InterPro" id="IPR003594">
    <property type="entry name" value="HATPase_dom"/>
</dbReference>
<feature type="domain" description="PAC" evidence="10">
    <location>
        <begin position="454"/>
        <end position="506"/>
    </location>
</feature>
<dbReference type="Proteomes" id="UP000051184">
    <property type="component" value="Unassembled WGS sequence"/>
</dbReference>
<dbReference type="PROSITE" id="PS50113">
    <property type="entry name" value="PAC"/>
    <property type="match status" value="1"/>
</dbReference>
<gene>
    <name evidence="11" type="primary">walK</name>
    <name evidence="11" type="ORF">TA5114_01706</name>
</gene>
<evidence type="ECO:0000256" key="6">
    <source>
        <dbReference type="ARBA" id="ARBA00023012"/>
    </source>
</evidence>
<dbReference type="GO" id="GO:0009927">
    <property type="term" value="F:histidine phosphotransfer kinase activity"/>
    <property type="evidence" value="ECO:0007669"/>
    <property type="project" value="TreeGrafter"/>
</dbReference>
<evidence type="ECO:0000259" key="10">
    <source>
        <dbReference type="PROSITE" id="PS50113"/>
    </source>
</evidence>
<dbReference type="Gene3D" id="3.40.190.10">
    <property type="entry name" value="Periplasmic binding protein-like II"/>
    <property type="match status" value="2"/>
</dbReference>
<evidence type="ECO:0000256" key="8">
    <source>
        <dbReference type="SAM" id="Phobius"/>
    </source>
</evidence>
<evidence type="ECO:0000313" key="11">
    <source>
        <dbReference type="EMBL" id="CUK25902.1"/>
    </source>
</evidence>
<dbReference type="EC" id="2.7.13.3" evidence="2"/>
<dbReference type="InterPro" id="IPR005467">
    <property type="entry name" value="His_kinase_dom"/>
</dbReference>
<dbReference type="SUPFAM" id="SSF53850">
    <property type="entry name" value="Periplasmic binding protein-like II"/>
    <property type="match status" value="1"/>
</dbReference>
<evidence type="ECO:0000256" key="2">
    <source>
        <dbReference type="ARBA" id="ARBA00012438"/>
    </source>
</evidence>
<keyword evidence="7 8" id="KW-0472">Membrane</keyword>
<dbReference type="PROSITE" id="PS50109">
    <property type="entry name" value="HIS_KIN"/>
    <property type="match status" value="1"/>
</dbReference>
<dbReference type="GO" id="GO:0005886">
    <property type="term" value="C:plasma membrane"/>
    <property type="evidence" value="ECO:0007669"/>
    <property type="project" value="TreeGrafter"/>
</dbReference>
<dbReference type="CDD" id="cd00082">
    <property type="entry name" value="HisKA"/>
    <property type="match status" value="1"/>
</dbReference>
<dbReference type="InterPro" id="IPR003661">
    <property type="entry name" value="HisK_dim/P_dom"/>
</dbReference>
<dbReference type="SUPFAM" id="SSF55874">
    <property type="entry name" value="ATPase domain of HSP90 chaperone/DNA topoisomerase II/histidine kinase"/>
    <property type="match status" value="1"/>
</dbReference>
<dbReference type="PANTHER" id="PTHR43047:SF72">
    <property type="entry name" value="OSMOSENSING HISTIDINE PROTEIN KINASE SLN1"/>
    <property type="match status" value="1"/>
</dbReference>
<keyword evidence="3" id="KW-0597">Phosphoprotein</keyword>
<accession>A0A0P1IQM2</accession>
<dbReference type="RefSeq" id="WP_058316691.1">
    <property type="nucleotide sequence ID" value="NZ_CYTO01000019.1"/>
</dbReference>